<reference evidence="4 5" key="1">
    <citation type="journal article" date="2018" name="Plant J.">
        <title>Genome sequences of Chlorella sorokiniana UTEX 1602 and Micractinium conductrix SAG 241.80: implications to maltose excretion by a green alga.</title>
        <authorList>
            <person name="Arriola M.B."/>
            <person name="Velmurugan N."/>
            <person name="Zhang Y."/>
            <person name="Plunkett M.H."/>
            <person name="Hondzo H."/>
            <person name="Barney B.M."/>
        </authorList>
    </citation>
    <scope>NUCLEOTIDE SEQUENCE [LARGE SCALE GENOMIC DNA]</scope>
    <source>
        <strain evidence="4 5">SAG 241.80</strain>
    </source>
</reference>
<protein>
    <submittedName>
        <fullName evidence="4">NAD(P)-dependent oxidoreductase</fullName>
    </submittedName>
</protein>
<dbReference type="PANTHER" id="PTHR48107">
    <property type="entry name" value="NADPH-DEPENDENT ALDEHYDE REDUCTASE-LIKE PROTEIN, CHLOROPLASTIC-RELATED"/>
    <property type="match status" value="1"/>
</dbReference>
<gene>
    <name evidence="4" type="ORF">C2E20_1142</name>
</gene>
<dbReference type="PROSITE" id="PS00061">
    <property type="entry name" value="ADH_SHORT"/>
    <property type="match status" value="1"/>
</dbReference>
<dbReference type="InterPro" id="IPR020904">
    <property type="entry name" value="Sc_DH/Rdtase_CS"/>
</dbReference>
<dbReference type="AlphaFoldDB" id="A0A2P6VPH0"/>
<dbReference type="GO" id="GO:0016614">
    <property type="term" value="F:oxidoreductase activity, acting on CH-OH group of donors"/>
    <property type="evidence" value="ECO:0007669"/>
    <property type="project" value="UniProtKB-ARBA"/>
</dbReference>
<feature type="region of interest" description="Disordered" evidence="3">
    <location>
        <begin position="1"/>
        <end position="56"/>
    </location>
</feature>
<evidence type="ECO:0000256" key="2">
    <source>
        <dbReference type="ARBA" id="ARBA00023002"/>
    </source>
</evidence>
<dbReference type="STRING" id="554055.A0A2P6VPH0"/>
<comment type="similarity">
    <text evidence="1">Belongs to the short-chain dehydrogenases/reductases (SDR) family.</text>
</comment>
<dbReference type="Proteomes" id="UP000239649">
    <property type="component" value="Unassembled WGS sequence"/>
</dbReference>
<dbReference type="PANTHER" id="PTHR48107:SF16">
    <property type="entry name" value="NADPH-DEPENDENT ALDEHYDE REDUCTASE 1, CHLOROPLASTIC"/>
    <property type="match status" value="1"/>
</dbReference>
<dbReference type="Gene3D" id="3.40.50.720">
    <property type="entry name" value="NAD(P)-binding Rossmann-like Domain"/>
    <property type="match status" value="1"/>
</dbReference>
<dbReference type="InterPro" id="IPR036291">
    <property type="entry name" value="NAD(P)-bd_dom_sf"/>
</dbReference>
<accession>A0A2P6VPH0</accession>
<proteinExistence type="inferred from homology"/>
<evidence type="ECO:0000256" key="1">
    <source>
        <dbReference type="ARBA" id="ARBA00006484"/>
    </source>
</evidence>
<dbReference type="PRINTS" id="PR00081">
    <property type="entry name" value="GDHRDH"/>
</dbReference>
<evidence type="ECO:0000313" key="5">
    <source>
        <dbReference type="Proteomes" id="UP000239649"/>
    </source>
</evidence>
<keyword evidence="5" id="KW-1185">Reference proteome</keyword>
<dbReference type="PRINTS" id="PR00080">
    <property type="entry name" value="SDRFAMILY"/>
</dbReference>
<dbReference type="InterPro" id="IPR002347">
    <property type="entry name" value="SDR_fam"/>
</dbReference>
<dbReference type="SUPFAM" id="SSF51735">
    <property type="entry name" value="NAD(P)-binding Rossmann-fold domains"/>
    <property type="match status" value="1"/>
</dbReference>
<dbReference type="EMBL" id="LHPF02000002">
    <property type="protein sequence ID" value="PSC75991.1"/>
    <property type="molecule type" value="Genomic_DNA"/>
</dbReference>
<dbReference type="FunFam" id="3.40.50.720:FF:000084">
    <property type="entry name" value="Short-chain dehydrogenase reductase"/>
    <property type="match status" value="1"/>
</dbReference>
<keyword evidence="2" id="KW-0560">Oxidoreductase</keyword>
<comment type="caution">
    <text evidence="4">The sequence shown here is derived from an EMBL/GenBank/DDBJ whole genome shotgun (WGS) entry which is preliminary data.</text>
</comment>
<evidence type="ECO:0000256" key="3">
    <source>
        <dbReference type="SAM" id="MobiDB-lite"/>
    </source>
</evidence>
<sequence>MGDKQPQGMATKGMPEGPEIPDKSQVDTSQKAGGQPGLQRDMQAQPVSDKLPTQHGDQDVLTLEAYKGVGKFRGKVAIVTGGDSGIGRSVALLLAKESAKAVAIVHLPKEQPDADEAKKLIEAEGVEAMLIPADLSEGEEACRCIVEQVVQKHGQINVLINNAAIQYIVPSITETTPEIVEDTFKTNIFPLFYLTKHAVPHMPRGSAIVNSTSVTAYQGSKSLLEYSATKGAIVAFTRSLAGQLAPQGIRVNGVAAGPIWTPLNPASRDQENLEGWLSKEPPLGRIGQPIEAATSYLFLAGQESSYMTGQVLHPNGGYVVNG</sequence>
<evidence type="ECO:0000313" key="4">
    <source>
        <dbReference type="EMBL" id="PSC75991.1"/>
    </source>
</evidence>
<name>A0A2P6VPH0_9CHLO</name>
<dbReference type="Pfam" id="PF13561">
    <property type="entry name" value="adh_short_C2"/>
    <property type="match status" value="1"/>
</dbReference>
<organism evidence="4 5">
    <name type="scientific">Micractinium conductrix</name>
    <dbReference type="NCBI Taxonomy" id="554055"/>
    <lineage>
        <taxon>Eukaryota</taxon>
        <taxon>Viridiplantae</taxon>
        <taxon>Chlorophyta</taxon>
        <taxon>core chlorophytes</taxon>
        <taxon>Trebouxiophyceae</taxon>
        <taxon>Chlorellales</taxon>
        <taxon>Chlorellaceae</taxon>
        <taxon>Chlorella clade</taxon>
        <taxon>Micractinium</taxon>
    </lineage>
</organism>
<dbReference type="OrthoDB" id="47007at2759"/>